<reference evidence="2 3" key="1">
    <citation type="submission" date="2020-02" db="EMBL/GenBank/DDBJ databases">
        <title>Genome assembly of a novel Clostridium senegalense strain.</title>
        <authorList>
            <person name="Gupta T.B."/>
            <person name="Jauregui R."/>
            <person name="Maclean P."/>
            <person name="Nawarathana A."/>
            <person name="Brightwell G."/>
        </authorList>
    </citation>
    <scope>NUCLEOTIDE SEQUENCE [LARGE SCALE GENOMIC DNA]</scope>
    <source>
        <strain evidence="2 3">AGRFS4</strain>
    </source>
</reference>
<keyword evidence="1" id="KW-0812">Transmembrane</keyword>
<dbReference type="EMBL" id="JAAGPU010000058">
    <property type="protein sequence ID" value="NEU06629.1"/>
    <property type="molecule type" value="Genomic_DNA"/>
</dbReference>
<evidence type="ECO:0000256" key="1">
    <source>
        <dbReference type="SAM" id="Phobius"/>
    </source>
</evidence>
<comment type="caution">
    <text evidence="2">The sequence shown here is derived from an EMBL/GenBank/DDBJ whole genome shotgun (WGS) entry which is preliminary data.</text>
</comment>
<dbReference type="AlphaFoldDB" id="A0A6M0H7M0"/>
<evidence type="ECO:0000313" key="3">
    <source>
        <dbReference type="Proteomes" id="UP000481872"/>
    </source>
</evidence>
<keyword evidence="1" id="KW-0472">Membrane</keyword>
<dbReference type="SUPFAM" id="SSF69304">
    <property type="entry name" value="Tricorn protease N-terminal domain"/>
    <property type="match status" value="1"/>
</dbReference>
<protein>
    <recommendedName>
        <fullName evidence="4">WD40 repeat domain-containing protein</fullName>
    </recommendedName>
</protein>
<evidence type="ECO:0000313" key="2">
    <source>
        <dbReference type="EMBL" id="NEU06629.1"/>
    </source>
</evidence>
<dbReference type="Proteomes" id="UP000481872">
    <property type="component" value="Unassembled WGS sequence"/>
</dbReference>
<evidence type="ECO:0008006" key="4">
    <source>
        <dbReference type="Google" id="ProtNLM"/>
    </source>
</evidence>
<accession>A0A6M0H7M0</accession>
<sequence>MISKKFSNMLSLKNIRMKYILLTLTIFFIIILFIFNKMNSKAVIGKVAQGKGEWLTLSVTNTNTDNKSDIWMVDTETEVKQKLVGNREPMISGKVNTAGDILIYSDAIGTGPWDVFRLNIPTKEIYQITNDSLGQFNLHFGDEEGNIIFAKSGDKNSPIPQISRIDVNKKEGKTIELGSPNLGVQDFDIGDNKIIALAFPYDEYVTKKFKKNDDLAKINYYIIEMNMDGSNRKVITEIKASRLDSISLSKSKDSIILGGTGMKDNEKGFYKLDLKSNKIDTLLTQEQLGKPNEVPEISQPYIAALSSDGKKLYFAAVPTGTSEKSIYGNITVYPNTLYCYNLEDKKLKEFFKIPDIFISNMSFTYK</sequence>
<proteinExistence type="predicted"/>
<keyword evidence="3" id="KW-1185">Reference proteome</keyword>
<organism evidence="2 3">
    <name type="scientific">Clostridium senegalense</name>
    <dbReference type="NCBI Taxonomy" id="1465809"/>
    <lineage>
        <taxon>Bacteria</taxon>
        <taxon>Bacillati</taxon>
        <taxon>Bacillota</taxon>
        <taxon>Clostridia</taxon>
        <taxon>Eubacteriales</taxon>
        <taxon>Clostridiaceae</taxon>
        <taxon>Clostridium</taxon>
    </lineage>
</organism>
<gene>
    <name evidence="2" type="ORF">G3M99_17660</name>
</gene>
<feature type="transmembrane region" description="Helical" evidence="1">
    <location>
        <begin position="20"/>
        <end position="38"/>
    </location>
</feature>
<keyword evidence="1" id="KW-1133">Transmembrane helix</keyword>
<name>A0A6M0H7M0_9CLOT</name>
<dbReference type="RefSeq" id="WP_199870949.1">
    <property type="nucleotide sequence ID" value="NZ_JAAGPU010000058.1"/>
</dbReference>